<protein>
    <submittedName>
        <fullName evidence="2">Glycosyl hydrolases family 16</fullName>
    </submittedName>
</protein>
<dbReference type="GO" id="GO:0004553">
    <property type="term" value="F:hydrolase activity, hydrolyzing O-glycosyl compounds"/>
    <property type="evidence" value="ECO:0007669"/>
    <property type="project" value="InterPro"/>
</dbReference>
<dbReference type="OrthoDB" id="25131at2759"/>
<comment type="caution">
    <text evidence="2">The sequence shown here is derived from an EMBL/GenBank/DDBJ whole genome shotgun (WGS) entry which is preliminary data.</text>
</comment>
<evidence type="ECO:0000259" key="1">
    <source>
        <dbReference type="PROSITE" id="PS51762"/>
    </source>
</evidence>
<dbReference type="PANTHER" id="PTHR38121:SF2">
    <property type="entry name" value="ACYLTRANSFERASE 3 DOMAIN-CONTAINING PROTEIN"/>
    <property type="match status" value="1"/>
</dbReference>
<keyword evidence="3" id="KW-1185">Reference proteome</keyword>
<dbReference type="SUPFAM" id="SSF49899">
    <property type="entry name" value="Concanavalin A-like lectins/glucanases"/>
    <property type="match status" value="1"/>
</dbReference>
<evidence type="ECO:0000313" key="3">
    <source>
        <dbReference type="Proteomes" id="UP001063166"/>
    </source>
</evidence>
<sequence length="294" mass="31792">MVEQPNFASLQRNNNTGECFRDMMLITSALLGVAIQLSFARAQTCDTYVVPSITGGFAQRQFIDFSNVSPGGNVASFLSANGISISNYPITAGPVPHTFTPNNVAFGSGSLDMKVSAYSGSGSILSSEVVTNDLFKYASVRTVLKSSGVPGVVEGNFFYLNDNQEIDWEILTSTTLQPSADVPAGIWATNQATTPGQPSTHATIPFTFDPSQGYHEYRIDWAADATTFYIDGVQKARFTTNVPTQAGNWIWNSWSNGDPFWSNGPPTADSITHIRSIEIYKGYTSTRSGTICNI</sequence>
<dbReference type="PROSITE" id="PS51762">
    <property type="entry name" value="GH16_2"/>
    <property type="match status" value="1"/>
</dbReference>
<name>A0A9P3UR16_LYOSH</name>
<feature type="domain" description="GH16" evidence="1">
    <location>
        <begin position="63"/>
        <end position="288"/>
    </location>
</feature>
<dbReference type="AlphaFoldDB" id="A0A9P3UR16"/>
<proteinExistence type="predicted"/>
<dbReference type="Proteomes" id="UP001063166">
    <property type="component" value="Unassembled WGS sequence"/>
</dbReference>
<accession>A0A9P3UR16</accession>
<dbReference type="Gene3D" id="2.60.120.200">
    <property type="match status" value="1"/>
</dbReference>
<reference evidence="2" key="1">
    <citation type="submission" date="2022-07" db="EMBL/GenBank/DDBJ databases">
        <title>The genome of Lyophyllum shimeji provides insight into the initial evolution of ectomycorrhizal fungal genome.</title>
        <authorList>
            <person name="Kobayashi Y."/>
            <person name="Shibata T."/>
            <person name="Hirakawa H."/>
            <person name="Shigenobu S."/>
            <person name="Nishiyama T."/>
            <person name="Yamada A."/>
            <person name="Hasebe M."/>
            <person name="Kawaguchi M."/>
        </authorList>
    </citation>
    <scope>NUCLEOTIDE SEQUENCE</scope>
    <source>
        <strain evidence="2">AT787</strain>
    </source>
</reference>
<dbReference type="PANTHER" id="PTHR38121">
    <property type="entry name" value="GH16 DOMAIN-CONTAINING PROTEIN"/>
    <property type="match status" value="1"/>
</dbReference>
<organism evidence="2 3">
    <name type="scientific">Lyophyllum shimeji</name>
    <name type="common">Hon-shimeji</name>
    <name type="synonym">Tricholoma shimeji</name>
    <dbReference type="NCBI Taxonomy" id="47721"/>
    <lineage>
        <taxon>Eukaryota</taxon>
        <taxon>Fungi</taxon>
        <taxon>Dikarya</taxon>
        <taxon>Basidiomycota</taxon>
        <taxon>Agaricomycotina</taxon>
        <taxon>Agaricomycetes</taxon>
        <taxon>Agaricomycetidae</taxon>
        <taxon>Agaricales</taxon>
        <taxon>Tricholomatineae</taxon>
        <taxon>Lyophyllaceae</taxon>
        <taxon>Lyophyllum</taxon>
    </lineage>
</organism>
<dbReference type="GO" id="GO:0005975">
    <property type="term" value="P:carbohydrate metabolic process"/>
    <property type="evidence" value="ECO:0007669"/>
    <property type="project" value="InterPro"/>
</dbReference>
<dbReference type="EMBL" id="BRPK01000017">
    <property type="protein sequence ID" value="GLB44589.1"/>
    <property type="molecule type" value="Genomic_DNA"/>
</dbReference>
<keyword evidence="2" id="KW-0378">Hydrolase</keyword>
<gene>
    <name evidence="2" type="ORF">LshimejAT787_1702160</name>
</gene>
<evidence type="ECO:0000313" key="2">
    <source>
        <dbReference type="EMBL" id="GLB44589.1"/>
    </source>
</evidence>
<dbReference type="CDD" id="cd00413">
    <property type="entry name" value="Glyco_hydrolase_16"/>
    <property type="match status" value="1"/>
</dbReference>
<dbReference type="InterPro" id="IPR013320">
    <property type="entry name" value="ConA-like_dom_sf"/>
</dbReference>
<dbReference type="Pfam" id="PF00722">
    <property type="entry name" value="Glyco_hydro_16"/>
    <property type="match status" value="1"/>
</dbReference>
<dbReference type="InterPro" id="IPR000757">
    <property type="entry name" value="Beta-glucanase-like"/>
</dbReference>